<evidence type="ECO:0000256" key="1">
    <source>
        <dbReference type="ARBA" id="ARBA00004141"/>
    </source>
</evidence>
<reference evidence="7 8" key="1">
    <citation type="submission" date="2019-06" db="EMBL/GenBank/DDBJ databases">
        <title>New taxonomy in bacterial strain CC-CFT640, isolated from vineyard.</title>
        <authorList>
            <person name="Lin S.-Y."/>
            <person name="Tsai C.-F."/>
            <person name="Young C.-C."/>
        </authorList>
    </citation>
    <scope>NUCLEOTIDE SEQUENCE [LARGE SCALE GENOMIC DNA]</scope>
    <source>
        <strain evidence="7 8">CC-CFT640</strain>
    </source>
</reference>
<dbReference type="GO" id="GO:0008324">
    <property type="term" value="F:monoatomic cation transmembrane transporter activity"/>
    <property type="evidence" value="ECO:0007669"/>
    <property type="project" value="InterPro"/>
</dbReference>
<dbReference type="RefSeq" id="WP_147851045.1">
    <property type="nucleotide sequence ID" value="NZ_VDUZ01000049.1"/>
</dbReference>
<evidence type="ECO:0000256" key="5">
    <source>
        <dbReference type="SAM" id="Phobius"/>
    </source>
</evidence>
<protein>
    <submittedName>
        <fullName evidence="7">Cation transporter</fullName>
    </submittedName>
</protein>
<evidence type="ECO:0000313" key="8">
    <source>
        <dbReference type="Proteomes" id="UP000321638"/>
    </source>
</evidence>
<feature type="transmembrane region" description="Helical" evidence="5">
    <location>
        <begin position="24"/>
        <end position="46"/>
    </location>
</feature>
<sequence length="211" mass="21785">MSASCSHGHDHHVVPDADGAYRKVLWLALGINAVMFGVEVAASFGAGSAALLADSLDFLGDAANYGISLLVLGMSLAWRARASLLKAASMAVFGLWVAGTAAHHAVTGIVPDAQVMGLVGVLALTANIGTAALLFRHRDGDSNRRSVWICTRNDAIGNLAVLGAALGVFGTGTLWPDFIVATIMAALALWGAAQVMRQAAGELRTRQATAH</sequence>
<evidence type="ECO:0000313" key="7">
    <source>
        <dbReference type="EMBL" id="TXL71065.1"/>
    </source>
</evidence>
<dbReference type="Gene3D" id="1.20.1510.10">
    <property type="entry name" value="Cation efflux protein transmembrane domain"/>
    <property type="match status" value="1"/>
</dbReference>
<feature type="transmembrane region" description="Helical" evidence="5">
    <location>
        <begin position="178"/>
        <end position="196"/>
    </location>
</feature>
<dbReference type="InterPro" id="IPR058533">
    <property type="entry name" value="Cation_efflux_TM"/>
</dbReference>
<dbReference type="GO" id="GO:0016020">
    <property type="term" value="C:membrane"/>
    <property type="evidence" value="ECO:0007669"/>
    <property type="project" value="UniProtKB-SubCell"/>
</dbReference>
<keyword evidence="4 5" id="KW-0472">Membrane</keyword>
<dbReference type="SUPFAM" id="SSF161111">
    <property type="entry name" value="Cation efflux protein transmembrane domain-like"/>
    <property type="match status" value="1"/>
</dbReference>
<keyword evidence="3 5" id="KW-1133">Transmembrane helix</keyword>
<evidence type="ECO:0000259" key="6">
    <source>
        <dbReference type="Pfam" id="PF01545"/>
    </source>
</evidence>
<name>A0A5C8PBV6_9HYPH</name>
<keyword evidence="2 5" id="KW-0812">Transmembrane</keyword>
<comment type="caution">
    <text evidence="7">The sequence shown here is derived from an EMBL/GenBank/DDBJ whole genome shotgun (WGS) entry which is preliminary data.</text>
</comment>
<dbReference type="InterPro" id="IPR027469">
    <property type="entry name" value="Cation_efflux_TMD_sf"/>
</dbReference>
<accession>A0A5C8PBV6</accession>
<feature type="transmembrane region" description="Helical" evidence="5">
    <location>
        <begin position="155"/>
        <end position="172"/>
    </location>
</feature>
<feature type="domain" description="Cation efflux protein transmembrane" evidence="6">
    <location>
        <begin position="25"/>
        <end position="202"/>
    </location>
</feature>
<dbReference type="EMBL" id="VDUZ01000049">
    <property type="protein sequence ID" value="TXL71065.1"/>
    <property type="molecule type" value="Genomic_DNA"/>
</dbReference>
<dbReference type="AlphaFoldDB" id="A0A5C8PBV6"/>
<proteinExistence type="predicted"/>
<organism evidence="7 8">
    <name type="scientific">Vineibacter terrae</name>
    <dbReference type="NCBI Taxonomy" id="2586908"/>
    <lineage>
        <taxon>Bacteria</taxon>
        <taxon>Pseudomonadati</taxon>
        <taxon>Pseudomonadota</taxon>
        <taxon>Alphaproteobacteria</taxon>
        <taxon>Hyphomicrobiales</taxon>
        <taxon>Vineibacter</taxon>
    </lineage>
</organism>
<evidence type="ECO:0000256" key="3">
    <source>
        <dbReference type="ARBA" id="ARBA00022989"/>
    </source>
</evidence>
<comment type="subcellular location">
    <subcellularLocation>
        <location evidence="1">Membrane</location>
        <topology evidence="1">Multi-pass membrane protein</topology>
    </subcellularLocation>
</comment>
<feature type="transmembrane region" description="Helical" evidence="5">
    <location>
        <begin position="58"/>
        <end position="78"/>
    </location>
</feature>
<dbReference type="Pfam" id="PF01545">
    <property type="entry name" value="Cation_efflux"/>
    <property type="match status" value="1"/>
</dbReference>
<feature type="transmembrane region" description="Helical" evidence="5">
    <location>
        <begin position="115"/>
        <end position="135"/>
    </location>
</feature>
<gene>
    <name evidence="7" type="ORF">FHP25_31835</name>
</gene>
<dbReference type="OrthoDB" id="9799649at2"/>
<evidence type="ECO:0000256" key="2">
    <source>
        <dbReference type="ARBA" id="ARBA00022692"/>
    </source>
</evidence>
<evidence type="ECO:0000256" key="4">
    <source>
        <dbReference type="ARBA" id="ARBA00023136"/>
    </source>
</evidence>
<keyword evidence="8" id="KW-1185">Reference proteome</keyword>
<dbReference type="Proteomes" id="UP000321638">
    <property type="component" value="Unassembled WGS sequence"/>
</dbReference>
<feature type="transmembrane region" description="Helical" evidence="5">
    <location>
        <begin position="90"/>
        <end position="109"/>
    </location>
</feature>